<organism evidence="4 5">
    <name type="scientific">Candidatus Tanganyikabacteria bacterium</name>
    <dbReference type="NCBI Taxonomy" id="2961651"/>
    <lineage>
        <taxon>Bacteria</taxon>
        <taxon>Bacillati</taxon>
        <taxon>Candidatus Sericytochromatia</taxon>
        <taxon>Candidatus Tanganyikabacteria</taxon>
    </lineage>
</organism>
<reference evidence="4 5" key="1">
    <citation type="submission" date="2019-03" db="EMBL/GenBank/DDBJ databases">
        <title>Lake Tanganyika Metagenome-Assembled Genomes (MAGs).</title>
        <authorList>
            <person name="Tran P."/>
        </authorList>
    </citation>
    <scope>NUCLEOTIDE SEQUENCE [LARGE SCALE GENOMIC DNA]</scope>
    <source>
        <strain evidence="4">K_DeepCast_65m_m2_236</strain>
    </source>
</reference>
<dbReference type="InterPro" id="IPR003362">
    <property type="entry name" value="Bact_transf"/>
</dbReference>
<dbReference type="EMBL" id="VGJX01000708">
    <property type="protein sequence ID" value="MBM3275759.1"/>
    <property type="molecule type" value="Genomic_DNA"/>
</dbReference>
<comment type="similarity">
    <text evidence="1">Belongs to the bacterial sugar transferase family.</text>
</comment>
<proteinExistence type="inferred from homology"/>
<evidence type="ECO:0000256" key="2">
    <source>
        <dbReference type="SAM" id="Phobius"/>
    </source>
</evidence>
<evidence type="ECO:0000256" key="1">
    <source>
        <dbReference type="ARBA" id="ARBA00006464"/>
    </source>
</evidence>
<dbReference type="PANTHER" id="PTHR30576:SF0">
    <property type="entry name" value="UNDECAPRENYL-PHOSPHATE N-ACETYLGALACTOSAMINYL 1-PHOSPHATE TRANSFERASE-RELATED"/>
    <property type="match status" value="1"/>
</dbReference>
<dbReference type="GO" id="GO:0016780">
    <property type="term" value="F:phosphotransferase activity, for other substituted phosphate groups"/>
    <property type="evidence" value="ECO:0007669"/>
    <property type="project" value="TreeGrafter"/>
</dbReference>
<evidence type="ECO:0000313" key="5">
    <source>
        <dbReference type="Proteomes" id="UP000703893"/>
    </source>
</evidence>
<gene>
    <name evidence="4" type="ORF">FJZ00_11440</name>
</gene>
<keyword evidence="4" id="KW-0808">Transferase</keyword>
<dbReference type="Proteomes" id="UP000703893">
    <property type="component" value="Unassembled WGS sequence"/>
</dbReference>
<sequence length="212" mass="23380">MTPRRPAGADAEFAPPPDAHRPRGLYIDAIKPLCDFLGAVALLLLLGPFMIATAIAVKLDSPGPALFVQDRVGRGGRLFRIYKFRSMRTDQSGPVLTQVGDTRITRIGRFIRRTSLDEFPQLFNILKGEMSFIGPRPEVPSIVASDYTAEMKGALTVRPGLSGWAQIHGRDDLPVPQKLAYDLEYVRRVSPLLDLRICLLTPGFLLSGRGIK</sequence>
<name>A0A937X7V2_9BACT</name>
<keyword evidence="2" id="KW-1133">Transmembrane helix</keyword>
<dbReference type="PANTHER" id="PTHR30576">
    <property type="entry name" value="COLANIC BIOSYNTHESIS UDP-GLUCOSE LIPID CARRIER TRANSFERASE"/>
    <property type="match status" value="1"/>
</dbReference>
<dbReference type="Pfam" id="PF02397">
    <property type="entry name" value="Bac_transf"/>
    <property type="match status" value="1"/>
</dbReference>
<accession>A0A937X7V2</accession>
<feature type="domain" description="Bacterial sugar transferase" evidence="3">
    <location>
        <begin position="31"/>
        <end position="203"/>
    </location>
</feature>
<dbReference type="AlphaFoldDB" id="A0A937X7V2"/>
<protein>
    <submittedName>
        <fullName evidence="4">Sugar transferase</fullName>
    </submittedName>
</protein>
<keyword evidence="2" id="KW-0812">Transmembrane</keyword>
<evidence type="ECO:0000259" key="3">
    <source>
        <dbReference type="Pfam" id="PF02397"/>
    </source>
</evidence>
<evidence type="ECO:0000313" key="4">
    <source>
        <dbReference type="EMBL" id="MBM3275759.1"/>
    </source>
</evidence>
<feature type="transmembrane region" description="Helical" evidence="2">
    <location>
        <begin position="36"/>
        <end position="57"/>
    </location>
</feature>
<keyword evidence="2" id="KW-0472">Membrane</keyword>
<comment type="caution">
    <text evidence="4">The sequence shown here is derived from an EMBL/GenBank/DDBJ whole genome shotgun (WGS) entry which is preliminary data.</text>
</comment>